<organism evidence="2 3">
    <name type="scientific">Nonomuraea rosea</name>
    <dbReference type="NCBI Taxonomy" id="638574"/>
    <lineage>
        <taxon>Bacteria</taxon>
        <taxon>Bacillati</taxon>
        <taxon>Actinomycetota</taxon>
        <taxon>Actinomycetes</taxon>
        <taxon>Streptosporangiales</taxon>
        <taxon>Streptosporangiaceae</taxon>
        <taxon>Nonomuraea</taxon>
    </lineage>
</organism>
<dbReference type="Gene3D" id="3.50.50.60">
    <property type="entry name" value="FAD/NAD(P)-binding domain"/>
    <property type="match status" value="1"/>
</dbReference>
<dbReference type="RefSeq" id="WP_345580229.1">
    <property type="nucleotide sequence ID" value="NZ_BAABDQ010000072.1"/>
</dbReference>
<comment type="caution">
    <text evidence="2">The sequence shown here is derived from an EMBL/GenBank/DDBJ whole genome shotgun (WGS) entry which is preliminary data.</text>
</comment>
<protein>
    <recommendedName>
        <fullName evidence="1">FAD dependent oxidoreductase domain-containing protein</fullName>
    </recommendedName>
</protein>
<dbReference type="InterPro" id="IPR036188">
    <property type="entry name" value="FAD/NAD-bd_sf"/>
</dbReference>
<gene>
    <name evidence="2" type="ORF">GCM10022419_132260</name>
</gene>
<sequence length="65" mass="6907">MAGIGVVGAGISGLTLALRLQQLGVDVTLYSEGDAGSLRSGRPRPGRTWRIWCCRRSRIPPTGGR</sequence>
<dbReference type="EMBL" id="BAABDQ010000072">
    <property type="protein sequence ID" value="GAA3624168.1"/>
    <property type="molecule type" value="Genomic_DNA"/>
</dbReference>
<dbReference type="SUPFAM" id="SSF51905">
    <property type="entry name" value="FAD/NAD(P)-binding domain"/>
    <property type="match status" value="1"/>
</dbReference>
<dbReference type="Proteomes" id="UP001500630">
    <property type="component" value="Unassembled WGS sequence"/>
</dbReference>
<reference evidence="3" key="1">
    <citation type="journal article" date="2019" name="Int. J. Syst. Evol. Microbiol.">
        <title>The Global Catalogue of Microorganisms (GCM) 10K type strain sequencing project: providing services to taxonomists for standard genome sequencing and annotation.</title>
        <authorList>
            <consortium name="The Broad Institute Genomics Platform"/>
            <consortium name="The Broad Institute Genome Sequencing Center for Infectious Disease"/>
            <person name="Wu L."/>
            <person name="Ma J."/>
        </authorList>
    </citation>
    <scope>NUCLEOTIDE SEQUENCE [LARGE SCALE GENOMIC DNA]</scope>
    <source>
        <strain evidence="3">JCM 17326</strain>
    </source>
</reference>
<evidence type="ECO:0000259" key="1">
    <source>
        <dbReference type="Pfam" id="PF01266"/>
    </source>
</evidence>
<evidence type="ECO:0000313" key="3">
    <source>
        <dbReference type="Proteomes" id="UP001500630"/>
    </source>
</evidence>
<feature type="domain" description="FAD dependent oxidoreductase" evidence="1">
    <location>
        <begin position="6"/>
        <end position="42"/>
    </location>
</feature>
<keyword evidence="3" id="KW-1185">Reference proteome</keyword>
<dbReference type="InterPro" id="IPR006076">
    <property type="entry name" value="FAD-dep_OxRdtase"/>
</dbReference>
<evidence type="ECO:0000313" key="2">
    <source>
        <dbReference type="EMBL" id="GAA3624168.1"/>
    </source>
</evidence>
<proteinExistence type="predicted"/>
<dbReference type="Pfam" id="PF01266">
    <property type="entry name" value="DAO"/>
    <property type="match status" value="1"/>
</dbReference>
<accession>A0ABP7A3H5</accession>
<name>A0ABP7A3H5_9ACTN</name>